<feature type="domain" description="O-acyltransferase WSD1 C-terminal" evidence="2">
    <location>
        <begin position="371"/>
        <end position="463"/>
    </location>
</feature>
<protein>
    <recommendedName>
        <fullName evidence="2">O-acyltransferase WSD1 C-terminal domain-containing protein</fullName>
    </recommendedName>
</protein>
<dbReference type="Pfam" id="PF06974">
    <property type="entry name" value="WS_DGAT_C"/>
    <property type="match status" value="1"/>
</dbReference>
<dbReference type="EMBL" id="LNIX01000023">
    <property type="protein sequence ID" value="OXA43132.1"/>
    <property type="molecule type" value="Genomic_DNA"/>
</dbReference>
<name>A0A226DC90_FOLCA</name>
<evidence type="ECO:0000313" key="3">
    <source>
        <dbReference type="EMBL" id="OXA43132.1"/>
    </source>
</evidence>
<accession>A0A226DC90</accession>
<organism evidence="3 4">
    <name type="scientific">Folsomia candida</name>
    <name type="common">Springtail</name>
    <dbReference type="NCBI Taxonomy" id="158441"/>
    <lineage>
        <taxon>Eukaryota</taxon>
        <taxon>Metazoa</taxon>
        <taxon>Ecdysozoa</taxon>
        <taxon>Arthropoda</taxon>
        <taxon>Hexapoda</taxon>
        <taxon>Collembola</taxon>
        <taxon>Entomobryomorpha</taxon>
        <taxon>Isotomoidea</taxon>
        <taxon>Isotomidae</taxon>
        <taxon>Proisotominae</taxon>
        <taxon>Folsomia</taxon>
    </lineage>
</organism>
<evidence type="ECO:0000256" key="1">
    <source>
        <dbReference type="SAM" id="Phobius"/>
    </source>
</evidence>
<proteinExistence type="predicted"/>
<keyword evidence="4" id="KW-1185">Reference proteome</keyword>
<reference evidence="3 4" key="1">
    <citation type="submission" date="2015-12" db="EMBL/GenBank/DDBJ databases">
        <title>The genome of Folsomia candida.</title>
        <authorList>
            <person name="Faddeeva A."/>
            <person name="Derks M.F."/>
            <person name="Anvar Y."/>
            <person name="Smit S."/>
            <person name="Van Straalen N."/>
            <person name="Roelofs D."/>
        </authorList>
    </citation>
    <scope>NUCLEOTIDE SEQUENCE [LARGE SCALE GENOMIC DNA]</scope>
    <source>
        <strain evidence="3 4">VU population</strain>
        <tissue evidence="3">Whole body</tissue>
    </source>
</reference>
<comment type="caution">
    <text evidence="3">The sequence shown here is derived from an EMBL/GenBank/DDBJ whole genome shotgun (WGS) entry which is preliminary data.</text>
</comment>
<keyword evidence="1" id="KW-0812">Transmembrane</keyword>
<gene>
    <name evidence="3" type="ORF">Fcan01_22101</name>
</gene>
<dbReference type="AlphaFoldDB" id="A0A226DC90"/>
<evidence type="ECO:0000259" key="2">
    <source>
        <dbReference type="Pfam" id="PF06974"/>
    </source>
</evidence>
<keyword evidence="1" id="KW-0472">Membrane</keyword>
<dbReference type="Proteomes" id="UP000198287">
    <property type="component" value="Unassembled WGS sequence"/>
</dbReference>
<keyword evidence="1" id="KW-1133">Transmembrane helix</keyword>
<dbReference type="InterPro" id="IPR009721">
    <property type="entry name" value="O-acyltransferase_WSD1_C"/>
</dbReference>
<feature type="transmembrane region" description="Helical" evidence="1">
    <location>
        <begin position="12"/>
        <end position="32"/>
    </location>
</feature>
<evidence type="ECO:0000313" key="4">
    <source>
        <dbReference type="Proteomes" id="UP000198287"/>
    </source>
</evidence>
<sequence length="479" mass="52878">MSSFVQNILLKSAIILSGYTLLLPVLLLVFAVNNVLRCVLKIYLFCTCSKLELISNGIENLFPGQPDGSTDGIILGIVVSPSSSTLDLEAEQNFFMQNVINKKLAKDGVKVYGRLEMVLEKKWGYGCRKKSDTFDVQEHVKVWIETVPANGEFYMEQEFVAGIIPKLAKDFDKTIKPGWEWVIIPQVQILNLGDSPVIVRVLRCHHSYMDGLSAGLLVTECLMDFHDIGFLLLPFHIMERVFSGKSASGVDCDPMIGRGSGLRHFGVSKSLDFETVRYLWSSLERSENQNNTITNVLASIVVSALGQVLSRRGDISDNSTLTFSTPTAILPHPDSQPRNAVVPNNFCLPFGELAKHHDIQLIDVSPSLPGTPTHYLLSCVGRLPGRIAGNIVKFVCQWFPASTVFTSVPATRVKGSLACCGSFVSDVGGWSVLPRQIGVSIVAISYGGGIRFWCVVDEAIMNHKDFDDFLDLLIVERQY</sequence>